<name>A0A6L8WAY2_9PROT</name>
<reference evidence="2 3" key="1">
    <citation type="submission" date="2019-12" db="EMBL/GenBank/DDBJ databases">
        <title>Snethiella sp. nov. sp. isolated from sea sand.</title>
        <authorList>
            <person name="Kim J."/>
            <person name="Jeong S.E."/>
            <person name="Jung H.S."/>
            <person name="Jeon C.O."/>
        </authorList>
    </citation>
    <scope>NUCLEOTIDE SEQUENCE [LARGE SCALE GENOMIC DNA]</scope>
    <source>
        <strain evidence="2 3">DP05</strain>
    </source>
</reference>
<sequence length="136" mass="15198">MITRDDLIGCWHLKSWTSLKNGEPVGYPMGEDAKGQIIYTTEGRMSGFLMRTDFADQPRDKAASPDICLAYGGNYRVEGDEVIHDVDVATVPYWIGGPLIRKVVLQGENVLLKTKPETTSSGNTYEHHLLWERVSA</sequence>
<feature type="domain" description="Lipocalin-like" evidence="1">
    <location>
        <begin position="8"/>
        <end position="134"/>
    </location>
</feature>
<dbReference type="EMBL" id="WTUW01000009">
    <property type="protein sequence ID" value="MZR32201.1"/>
    <property type="molecule type" value="Genomic_DNA"/>
</dbReference>
<gene>
    <name evidence="2" type="ORF">GQE98_16305</name>
</gene>
<dbReference type="AlphaFoldDB" id="A0A6L8WAY2"/>
<dbReference type="InterPro" id="IPR024311">
    <property type="entry name" value="Lipocalin-like"/>
</dbReference>
<dbReference type="RefSeq" id="WP_161316766.1">
    <property type="nucleotide sequence ID" value="NZ_WTUW01000009.1"/>
</dbReference>
<accession>A0A6L8WAY2</accession>
<comment type="caution">
    <text evidence="2">The sequence shown here is derived from an EMBL/GenBank/DDBJ whole genome shotgun (WGS) entry which is preliminary data.</text>
</comment>
<evidence type="ECO:0000313" key="2">
    <source>
        <dbReference type="EMBL" id="MZR32201.1"/>
    </source>
</evidence>
<protein>
    <recommendedName>
        <fullName evidence="1">Lipocalin-like domain-containing protein</fullName>
    </recommendedName>
</protein>
<keyword evidence="3" id="KW-1185">Reference proteome</keyword>
<evidence type="ECO:0000259" key="1">
    <source>
        <dbReference type="Pfam" id="PF13924"/>
    </source>
</evidence>
<dbReference type="Pfam" id="PF13924">
    <property type="entry name" value="Lipocalin_5"/>
    <property type="match status" value="1"/>
</dbReference>
<dbReference type="Proteomes" id="UP000476030">
    <property type="component" value="Unassembled WGS sequence"/>
</dbReference>
<proteinExistence type="predicted"/>
<organism evidence="2 3">
    <name type="scientific">Sneathiella litorea</name>
    <dbReference type="NCBI Taxonomy" id="2606216"/>
    <lineage>
        <taxon>Bacteria</taxon>
        <taxon>Pseudomonadati</taxon>
        <taxon>Pseudomonadota</taxon>
        <taxon>Alphaproteobacteria</taxon>
        <taxon>Sneathiellales</taxon>
        <taxon>Sneathiellaceae</taxon>
        <taxon>Sneathiella</taxon>
    </lineage>
</organism>
<evidence type="ECO:0000313" key="3">
    <source>
        <dbReference type="Proteomes" id="UP000476030"/>
    </source>
</evidence>